<keyword evidence="5 11" id="KW-0812">Transmembrane</keyword>
<dbReference type="NCBIfam" id="TIGR00831">
    <property type="entry name" value="a_cpa1"/>
    <property type="match status" value="1"/>
</dbReference>
<sequence length="548" mass="59946">MQTAYTVLIMLMLVSLSRLVGRVIPLPLPLVQISAGALLAWPTLGLHVALDPELFLFLFLPPLLFSDGWRMPKREFWRLRGPILTLAVGLVLFTVVGAGYFIHWLLPTIPLPVAFALAAVLSPTDAVAVSAISQNRLPTPLMHMLQGEALMNDASGLVTFKFALVAAVTGVFSLANASLTFVLVAVGGLAVGVALSWLVGRLRAWMIARGWDDPATHVVFMLLLPFAAYVLAERLGASGILSAVAAGMMQSWLDLLPRQTSTRLLNRSVWSLLEFAFNGLIFLLLGLQLPDIIKAVVSHETSLWPTLAYRCLDVVAIFLVLLVLRFIWVQSIWRLSGLLRRWRGKGELTLVPTARSCWLLTVGGVRGAVTLAGVMSVPLFLGAGEAFPERDLLIFIAAGVILLSLVAACIALPLLLRGIVKSPDDKRRGEVRDAWRKTAEAAIHALEAEEVAESGEAPDAAQAALSSELKGRLMAEYRHQLEVYNDSAEAQALAQQMDLLERRLRLKALRAQRLELYRLSRQHQIGDDVLREVLAELDLSEANLGQVK</sequence>
<evidence type="ECO:0000259" key="12">
    <source>
        <dbReference type="Pfam" id="PF00999"/>
    </source>
</evidence>
<dbReference type="InterPro" id="IPR018422">
    <property type="entry name" value="Cation/H_exchanger_CPA1"/>
</dbReference>
<keyword evidence="10 11" id="KW-0739">Sodium transport</keyword>
<feature type="transmembrane region" description="Helical" evidence="11">
    <location>
        <begin position="112"/>
        <end position="133"/>
    </location>
</feature>
<keyword evidence="14" id="KW-1185">Reference proteome</keyword>
<evidence type="ECO:0000256" key="8">
    <source>
        <dbReference type="ARBA" id="ARBA00023065"/>
    </source>
</evidence>
<proteinExistence type="inferred from homology"/>
<dbReference type="InterPro" id="IPR004705">
    <property type="entry name" value="Cation/H_exchanger_CPA1_bac"/>
</dbReference>
<keyword evidence="6 11" id="KW-1133">Transmembrane helix</keyword>
<evidence type="ECO:0000256" key="1">
    <source>
        <dbReference type="ARBA" id="ARBA00004651"/>
    </source>
</evidence>
<gene>
    <name evidence="13" type="ORF">KSS89_06705</name>
</gene>
<evidence type="ECO:0000256" key="7">
    <source>
        <dbReference type="ARBA" id="ARBA00023053"/>
    </source>
</evidence>
<keyword evidence="7 11" id="KW-0915">Sodium</keyword>
<keyword evidence="2 11" id="KW-0813">Transport</keyword>
<comment type="function">
    <text evidence="11">Na(+)/H(+) antiporter that extrudes sodium in exchange for external protons.</text>
</comment>
<evidence type="ECO:0000256" key="6">
    <source>
        <dbReference type="ARBA" id="ARBA00022989"/>
    </source>
</evidence>
<evidence type="ECO:0000256" key="9">
    <source>
        <dbReference type="ARBA" id="ARBA00023136"/>
    </source>
</evidence>
<keyword evidence="11" id="KW-0997">Cell inner membrane</keyword>
<evidence type="ECO:0000256" key="11">
    <source>
        <dbReference type="RuleBase" id="RU366002"/>
    </source>
</evidence>
<feature type="transmembrane region" description="Helical" evidence="11">
    <location>
        <begin position="268"/>
        <end position="287"/>
    </location>
</feature>
<comment type="subcellular location">
    <subcellularLocation>
        <location evidence="11">Cell inner membrane</location>
        <topology evidence="11">Multi-pass membrane protein</topology>
    </subcellularLocation>
    <subcellularLocation>
        <location evidence="1">Cell membrane</location>
        <topology evidence="1">Multi-pass membrane protein</topology>
    </subcellularLocation>
</comment>
<dbReference type="PANTHER" id="PTHR10110:SF86">
    <property type="entry name" value="SODIUM_HYDROGEN EXCHANGER 7"/>
    <property type="match status" value="1"/>
</dbReference>
<feature type="domain" description="Cation/H+ exchanger transmembrane" evidence="12">
    <location>
        <begin position="12"/>
        <end position="417"/>
    </location>
</feature>
<evidence type="ECO:0000256" key="5">
    <source>
        <dbReference type="ARBA" id="ARBA00022692"/>
    </source>
</evidence>
<evidence type="ECO:0000256" key="2">
    <source>
        <dbReference type="ARBA" id="ARBA00022448"/>
    </source>
</evidence>
<dbReference type="RefSeq" id="WP_124345848.1">
    <property type="nucleotide sequence ID" value="NZ_CP027706.1"/>
</dbReference>
<keyword evidence="3 11" id="KW-0050">Antiport</keyword>
<dbReference type="InterPro" id="IPR006153">
    <property type="entry name" value="Cation/H_exchanger_TM"/>
</dbReference>
<keyword evidence="4" id="KW-1003">Cell membrane</keyword>
<dbReference type="Proteomes" id="UP000693952">
    <property type="component" value="Chromosome"/>
</dbReference>
<feature type="transmembrane region" description="Helical" evidence="11">
    <location>
        <begin position="393"/>
        <end position="416"/>
    </location>
</feature>
<comment type="similarity">
    <text evidence="11">Belongs to the monovalent cation:proton antiporter 1 (CPA1) transporter (TC 2.A.36) family.</text>
</comment>
<evidence type="ECO:0000256" key="4">
    <source>
        <dbReference type="ARBA" id="ARBA00022475"/>
    </source>
</evidence>
<evidence type="ECO:0000256" key="10">
    <source>
        <dbReference type="ARBA" id="ARBA00023201"/>
    </source>
</evidence>
<feature type="transmembrane region" description="Helical" evidence="11">
    <location>
        <begin position="307"/>
        <end position="336"/>
    </location>
</feature>
<evidence type="ECO:0000313" key="14">
    <source>
        <dbReference type="Proteomes" id="UP000693952"/>
    </source>
</evidence>
<evidence type="ECO:0000313" key="13">
    <source>
        <dbReference type="EMBL" id="QXH41909.1"/>
    </source>
</evidence>
<feature type="transmembrane region" description="Helical" evidence="11">
    <location>
        <begin position="357"/>
        <end position="381"/>
    </location>
</feature>
<comment type="caution">
    <text evidence="11">Lacks conserved residue(s) required for the propagation of feature annotation.</text>
</comment>
<protein>
    <submittedName>
        <fullName evidence="13">Na+/H+ antiporter</fullName>
    </submittedName>
</protein>
<keyword evidence="8 11" id="KW-0406">Ion transport</keyword>
<dbReference type="Pfam" id="PF00999">
    <property type="entry name" value="Na_H_Exchanger"/>
    <property type="match status" value="1"/>
</dbReference>
<dbReference type="InterPro" id="IPR038770">
    <property type="entry name" value="Na+/solute_symporter_sf"/>
</dbReference>
<accession>A0ABX8MRI0</accession>
<organism evidence="13 14">
    <name type="scientific">Pseudomonas sessilinigenes</name>
    <dbReference type="NCBI Taxonomy" id="658629"/>
    <lineage>
        <taxon>Bacteria</taxon>
        <taxon>Pseudomonadati</taxon>
        <taxon>Pseudomonadota</taxon>
        <taxon>Gammaproteobacteria</taxon>
        <taxon>Pseudomonadales</taxon>
        <taxon>Pseudomonadaceae</taxon>
        <taxon>Pseudomonas</taxon>
    </lineage>
</organism>
<dbReference type="PANTHER" id="PTHR10110">
    <property type="entry name" value="SODIUM/HYDROGEN EXCHANGER"/>
    <property type="match status" value="1"/>
</dbReference>
<dbReference type="Gene3D" id="1.20.1530.20">
    <property type="match status" value="1"/>
</dbReference>
<keyword evidence="9 11" id="KW-0472">Membrane</keyword>
<name>A0ABX8MRI0_9PSED</name>
<feature type="transmembrane region" description="Helical" evidence="11">
    <location>
        <begin position="45"/>
        <end position="65"/>
    </location>
</feature>
<feature type="transmembrane region" description="Helical" evidence="11">
    <location>
        <begin position="154"/>
        <end position="175"/>
    </location>
</feature>
<reference evidence="13" key="1">
    <citation type="submission" date="2021-06" db="EMBL/GenBank/DDBJ databases">
        <title>Updating the genus Pseudomonas: Description of 43 new species and partition of the Pseudomonas putida group.</title>
        <authorList>
            <person name="Girard L."/>
            <person name="Lood C."/>
            <person name="Vandamme P."/>
            <person name="Rokni-Zadeh H."/>
            <person name="van Noort V."/>
            <person name="Hofte M."/>
            <person name="Lavigne R."/>
            <person name="De Mot R."/>
        </authorList>
    </citation>
    <scope>NUCLEOTIDE SEQUENCE</scope>
    <source>
        <strain evidence="13">CMR12a</strain>
    </source>
</reference>
<feature type="transmembrane region" description="Helical" evidence="11">
    <location>
        <begin position="181"/>
        <end position="202"/>
    </location>
</feature>
<dbReference type="EMBL" id="CP077074">
    <property type="protein sequence ID" value="QXH41909.1"/>
    <property type="molecule type" value="Genomic_DNA"/>
</dbReference>
<feature type="transmembrane region" description="Helical" evidence="11">
    <location>
        <begin position="86"/>
        <end position="106"/>
    </location>
</feature>
<evidence type="ECO:0000256" key="3">
    <source>
        <dbReference type="ARBA" id="ARBA00022449"/>
    </source>
</evidence>